<accession>N9V9V1</accession>
<name>N9V9V1_CLOIN</name>
<proteinExistence type="predicted"/>
<dbReference type="HOGENOM" id="CLU_2567806_0_0_9"/>
<sequence>MKINIYFIDGSKIKVSNDATIEGTRLSDTAFTSFFEFLSYNIRNLDTTSFLHIENKNRIYEINVNQICYIENVTEKPDDYL</sequence>
<protein>
    <submittedName>
        <fullName evidence="1">Uncharacterized protein</fullName>
    </submittedName>
</protein>
<reference evidence="1 2" key="1">
    <citation type="submission" date="2013-01" db="EMBL/GenBank/DDBJ databases">
        <title>The Genome Sequence of Clostridium innocuum 2959.</title>
        <authorList>
            <consortium name="The Broad Institute Genome Sequencing Platform"/>
            <person name="Earl A."/>
            <person name="Ward D."/>
            <person name="Feldgarden M."/>
            <person name="Gevers D."/>
            <person name="Courvalin P."/>
            <person name="Lambert T."/>
            <person name="Walker B."/>
            <person name="Young S.K."/>
            <person name="Zeng Q."/>
            <person name="Gargeya S."/>
            <person name="Fitzgerald M."/>
            <person name="Haas B."/>
            <person name="Abouelleil A."/>
            <person name="Alvarado L."/>
            <person name="Arachchi H.M."/>
            <person name="Berlin A.M."/>
            <person name="Chapman S.B."/>
            <person name="Dewar J."/>
            <person name="Goldberg J."/>
            <person name="Griggs A."/>
            <person name="Gujja S."/>
            <person name="Hansen M."/>
            <person name="Howarth C."/>
            <person name="Imamovic A."/>
            <person name="Larimer J."/>
            <person name="McCowan C."/>
            <person name="Murphy C."/>
            <person name="Neiman D."/>
            <person name="Pearson M."/>
            <person name="Priest M."/>
            <person name="Roberts A."/>
            <person name="Saif S."/>
            <person name="Shea T."/>
            <person name="Sisk P."/>
            <person name="Sykes S."/>
            <person name="Wortman J."/>
            <person name="Nusbaum C."/>
            <person name="Birren B."/>
        </authorList>
    </citation>
    <scope>NUCLEOTIDE SEQUENCE [LARGE SCALE GENOMIC DNA]</scope>
    <source>
        <strain evidence="1 2">2959</strain>
    </source>
</reference>
<gene>
    <name evidence="1" type="ORF">HMPREF1094_02040</name>
</gene>
<dbReference type="RefSeq" id="WP_002607723.1">
    <property type="nucleotide sequence ID" value="NZ_CAXSUL010000010.1"/>
</dbReference>
<keyword evidence="2" id="KW-1185">Reference proteome</keyword>
<organism evidence="1 2">
    <name type="scientific">[Clostridium] innocuum 2959</name>
    <dbReference type="NCBI Taxonomy" id="999413"/>
    <lineage>
        <taxon>Bacteria</taxon>
        <taxon>Bacillati</taxon>
        <taxon>Bacillota</taxon>
        <taxon>Clostridia</taxon>
        <taxon>Eubacteriales</taxon>
        <taxon>Clostridiaceae</taxon>
        <taxon>Clostridium</taxon>
    </lineage>
</organism>
<dbReference type="EMBL" id="AGYV01000003">
    <property type="protein sequence ID" value="ENY87149.1"/>
    <property type="molecule type" value="Genomic_DNA"/>
</dbReference>
<evidence type="ECO:0000313" key="2">
    <source>
        <dbReference type="Proteomes" id="UP000013051"/>
    </source>
</evidence>
<dbReference type="Proteomes" id="UP000013051">
    <property type="component" value="Unassembled WGS sequence"/>
</dbReference>
<evidence type="ECO:0000313" key="1">
    <source>
        <dbReference type="EMBL" id="ENY87149.1"/>
    </source>
</evidence>
<dbReference type="PATRIC" id="fig|999413.4.peg.2146"/>
<comment type="caution">
    <text evidence="1">The sequence shown here is derived from an EMBL/GenBank/DDBJ whole genome shotgun (WGS) entry which is preliminary data.</text>
</comment>
<dbReference type="AlphaFoldDB" id="N9V9V1"/>